<dbReference type="RefSeq" id="WP_010047807.1">
    <property type="nucleotide sequence ID" value="NZ_CP025958.1"/>
</dbReference>
<dbReference type="Proteomes" id="UP000245802">
    <property type="component" value="Chromosome"/>
</dbReference>
<evidence type="ECO:0000313" key="1">
    <source>
        <dbReference type="EMBL" id="AWM40547.1"/>
    </source>
</evidence>
<name>A0A2Z3HAK6_9BACT</name>
<evidence type="ECO:0000313" key="2">
    <source>
        <dbReference type="Proteomes" id="UP000245802"/>
    </source>
</evidence>
<keyword evidence="2" id="KW-1185">Reference proteome</keyword>
<dbReference type="EMBL" id="CP025958">
    <property type="protein sequence ID" value="AWM40547.1"/>
    <property type="molecule type" value="Genomic_DNA"/>
</dbReference>
<gene>
    <name evidence="1" type="ORF">C1280_28575</name>
</gene>
<dbReference type="AlphaFoldDB" id="A0A2Z3HAK6"/>
<dbReference type="KEGG" id="gog:C1280_28575"/>
<proteinExistence type="predicted"/>
<sequence length="163" mass="17270">MIDELTTIREVDLASAEAILAVRLFIPGVVEGIGDEYPLARVPPLAAVITSRTVTPDGTETGTITTTGAVVVYCAHVDGQTADGRGYGFSKTVFIEGRATDAVAVHVSLCWTDRHGRRGSLDEELLVPWLGDSRREVAGGWVEARITPIACRADSNSAPNHGA</sequence>
<organism evidence="1 2">
    <name type="scientific">Gemmata obscuriglobus</name>
    <dbReference type="NCBI Taxonomy" id="114"/>
    <lineage>
        <taxon>Bacteria</taxon>
        <taxon>Pseudomonadati</taxon>
        <taxon>Planctomycetota</taxon>
        <taxon>Planctomycetia</taxon>
        <taxon>Gemmatales</taxon>
        <taxon>Gemmataceae</taxon>
        <taxon>Gemmata</taxon>
    </lineage>
</organism>
<accession>A0A2Z3HAK6</accession>
<reference evidence="1 2" key="1">
    <citation type="submission" date="2018-01" db="EMBL/GenBank/DDBJ databases">
        <title>G. obscuriglobus.</title>
        <authorList>
            <person name="Franke J."/>
            <person name="Blomberg W."/>
            <person name="Selmecki A."/>
        </authorList>
    </citation>
    <scope>NUCLEOTIDE SEQUENCE [LARGE SCALE GENOMIC DNA]</scope>
    <source>
        <strain evidence="1 2">DSM 5831</strain>
    </source>
</reference>
<protein>
    <submittedName>
        <fullName evidence="1">Uncharacterized protein</fullName>
    </submittedName>
</protein>